<evidence type="ECO:0008006" key="2">
    <source>
        <dbReference type="Google" id="ProtNLM"/>
    </source>
</evidence>
<accession>A0A7J3SLN2</accession>
<sequence>MKGSSDGKALQKELLKIVDASGTSGISAKNLMKYFKVEDKEIDELLTHLAKRRMVKLVKVKQGNKEELFVYPYKVKTPPLPVSLNTVSEIPCFMCKYLKECEADKDPSPIKCEILKIWLEKMKGGQQAD</sequence>
<dbReference type="EMBL" id="DTLS01000127">
    <property type="protein sequence ID" value="HGZ60427.1"/>
    <property type="molecule type" value="Genomic_DNA"/>
</dbReference>
<reference evidence="1" key="1">
    <citation type="journal article" date="2020" name="mSystems">
        <title>Genome- and Community-Level Interaction Insights into Carbon Utilization and Element Cycling Functions of Hydrothermarchaeota in Hydrothermal Sediment.</title>
        <authorList>
            <person name="Zhou Z."/>
            <person name="Liu Y."/>
            <person name="Xu W."/>
            <person name="Pan J."/>
            <person name="Luo Z.H."/>
            <person name="Li M."/>
        </authorList>
    </citation>
    <scope>NUCLEOTIDE SEQUENCE [LARGE SCALE GENOMIC DNA]</scope>
    <source>
        <strain evidence="1">SpSt-885</strain>
    </source>
</reference>
<name>A0A7J3SLN2_9CREN</name>
<dbReference type="InterPro" id="IPR036388">
    <property type="entry name" value="WH-like_DNA-bd_sf"/>
</dbReference>
<protein>
    <recommendedName>
        <fullName evidence="2">B-block binding subunit of TFIIIC domain-containing protein</fullName>
    </recommendedName>
</protein>
<dbReference type="AlphaFoldDB" id="A0A7J3SLN2"/>
<proteinExistence type="predicted"/>
<dbReference type="Gene3D" id="1.10.10.10">
    <property type="entry name" value="Winged helix-like DNA-binding domain superfamily/Winged helix DNA-binding domain"/>
    <property type="match status" value="1"/>
</dbReference>
<evidence type="ECO:0000313" key="1">
    <source>
        <dbReference type="EMBL" id="HGZ60427.1"/>
    </source>
</evidence>
<organism evidence="1">
    <name type="scientific">Fervidicoccus fontis</name>
    <dbReference type="NCBI Taxonomy" id="683846"/>
    <lineage>
        <taxon>Archaea</taxon>
        <taxon>Thermoproteota</taxon>
        <taxon>Thermoprotei</taxon>
        <taxon>Fervidicoccales</taxon>
        <taxon>Fervidicoccaceae</taxon>
        <taxon>Fervidicoccus</taxon>
    </lineage>
</organism>
<comment type="caution">
    <text evidence="1">The sequence shown here is derived from an EMBL/GenBank/DDBJ whole genome shotgun (WGS) entry which is preliminary data.</text>
</comment>
<gene>
    <name evidence="1" type="ORF">ENW83_04390</name>
</gene>